<dbReference type="InterPro" id="IPR011006">
    <property type="entry name" value="CheY-like_superfamily"/>
</dbReference>
<dbReference type="RefSeq" id="WP_153725717.1">
    <property type="nucleotide sequence ID" value="NZ_CP045875.1"/>
</dbReference>
<dbReference type="Gene3D" id="3.40.50.300">
    <property type="entry name" value="P-loop containing nucleotide triphosphate hydrolases"/>
    <property type="match status" value="1"/>
</dbReference>
<gene>
    <name evidence="5" type="ORF">FTV88_2478</name>
</gene>
<reference evidence="6" key="1">
    <citation type="submission" date="2019-11" db="EMBL/GenBank/DDBJ databases">
        <title>Genome sequence of Heliorestis convoluta strain HH, an alkaliphilic and minimalistic phototrophic bacterium from a soda lake in Egypt.</title>
        <authorList>
            <person name="Dewey E.D."/>
            <person name="Stokes L.M."/>
            <person name="Burchell B.M."/>
            <person name="Shaffer K.N."/>
            <person name="Huntington A.M."/>
            <person name="Baker J.M."/>
            <person name="Nadendla S."/>
            <person name="Giglio M.G."/>
            <person name="Touchman J.W."/>
            <person name="Blankenship R.E."/>
            <person name="Madigan M.T."/>
            <person name="Sattley W.M."/>
        </authorList>
    </citation>
    <scope>NUCLEOTIDE SEQUENCE [LARGE SCALE GENOMIC DNA]</scope>
    <source>
        <strain evidence="6">HH</strain>
    </source>
</reference>
<sequence>MRKKIRILLVNNNPTSIKTFKALIEPFENIKVTGEALTGQEALEFIDKYQPDVAIIDANMPEMTGFETTQKIKELYPYIGVILMGTAASLDVIRKAMQAGANDFLEFPLTSSKLHHSILEVHAWKLQQKQKFLSNPKQISNREPNIIVVFSTKGGVGKSILAINLAVSLKEETREDVLLIDLDLQFGDVADMLNLTPKNTIVDIPTDRMGLEPKDLLQYVTIHPSGIHVLPAPTEPEQAEMIKAQDIQEIIDLYTQIYDYIIIDLPPLFNQVVLGSIERADKILLLATMEIPTLKNVKGGLDTLQKLNVPDDKIELVLNRFQTSCELKVDDIQAFLGRVNLFLIDDNSELIRYSINTGEPIVLQHKDSTVAKQLITLSRSLIETTSTPSSKPKTSFLKRIFGRGRE</sequence>
<dbReference type="PANTHER" id="PTHR43384">
    <property type="entry name" value="SEPTUM SITE-DETERMINING PROTEIN MIND HOMOLOG, CHLOROPLASTIC-RELATED"/>
    <property type="match status" value="1"/>
</dbReference>
<evidence type="ECO:0000256" key="1">
    <source>
        <dbReference type="ARBA" id="ARBA00018672"/>
    </source>
</evidence>
<evidence type="ECO:0000259" key="4">
    <source>
        <dbReference type="PROSITE" id="PS50110"/>
    </source>
</evidence>
<dbReference type="GO" id="GO:0000160">
    <property type="term" value="P:phosphorelay signal transduction system"/>
    <property type="evidence" value="ECO:0007669"/>
    <property type="project" value="InterPro"/>
</dbReference>
<dbReference type="GO" id="GO:0005524">
    <property type="term" value="F:ATP binding"/>
    <property type="evidence" value="ECO:0007669"/>
    <property type="project" value="TreeGrafter"/>
</dbReference>
<dbReference type="PROSITE" id="PS50110">
    <property type="entry name" value="RESPONSE_REGULATORY"/>
    <property type="match status" value="1"/>
</dbReference>
<dbReference type="SUPFAM" id="SSF52172">
    <property type="entry name" value="CheY-like"/>
    <property type="match status" value="1"/>
</dbReference>
<dbReference type="InterPro" id="IPR001789">
    <property type="entry name" value="Sig_transdc_resp-reg_receiver"/>
</dbReference>
<dbReference type="Pfam" id="PF13614">
    <property type="entry name" value="AAA_31"/>
    <property type="match status" value="1"/>
</dbReference>
<evidence type="ECO:0000313" key="5">
    <source>
        <dbReference type="EMBL" id="QGG48571.1"/>
    </source>
</evidence>
<name>A0A5Q2N2R5_9FIRM</name>
<evidence type="ECO:0000313" key="6">
    <source>
        <dbReference type="Proteomes" id="UP000366051"/>
    </source>
</evidence>
<dbReference type="CDD" id="cd00156">
    <property type="entry name" value="REC"/>
    <property type="match status" value="1"/>
</dbReference>
<proteinExistence type="predicted"/>
<keyword evidence="6" id="KW-1185">Reference proteome</keyword>
<dbReference type="SMART" id="SM00448">
    <property type="entry name" value="REC"/>
    <property type="match status" value="1"/>
</dbReference>
<dbReference type="Proteomes" id="UP000366051">
    <property type="component" value="Chromosome"/>
</dbReference>
<dbReference type="GO" id="GO:0051782">
    <property type="term" value="P:negative regulation of cell division"/>
    <property type="evidence" value="ECO:0007669"/>
    <property type="project" value="TreeGrafter"/>
</dbReference>
<organism evidence="5 6">
    <name type="scientific">Heliorestis convoluta</name>
    <dbReference type="NCBI Taxonomy" id="356322"/>
    <lineage>
        <taxon>Bacteria</taxon>
        <taxon>Bacillati</taxon>
        <taxon>Bacillota</taxon>
        <taxon>Clostridia</taxon>
        <taxon>Eubacteriales</taxon>
        <taxon>Heliobacteriaceae</taxon>
        <taxon>Heliorestis</taxon>
    </lineage>
</organism>
<dbReference type="PANTHER" id="PTHR43384:SF13">
    <property type="entry name" value="SLR0110 PROTEIN"/>
    <property type="match status" value="1"/>
</dbReference>
<accession>A0A5Q2N2R5</accession>
<keyword evidence="3" id="KW-0597">Phosphoprotein</keyword>
<feature type="modified residue" description="4-aspartylphosphate" evidence="3">
    <location>
        <position position="57"/>
    </location>
</feature>
<evidence type="ECO:0000256" key="2">
    <source>
        <dbReference type="ARBA" id="ARBA00024867"/>
    </source>
</evidence>
<dbReference type="Gene3D" id="3.40.50.2300">
    <property type="match status" value="1"/>
</dbReference>
<dbReference type="GO" id="GO:0009898">
    <property type="term" value="C:cytoplasmic side of plasma membrane"/>
    <property type="evidence" value="ECO:0007669"/>
    <property type="project" value="TreeGrafter"/>
</dbReference>
<dbReference type="Pfam" id="PF00072">
    <property type="entry name" value="Response_reg"/>
    <property type="match status" value="1"/>
</dbReference>
<dbReference type="GO" id="GO:0016887">
    <property type="term" value="F:ATP hydrolysis activity"/>
    <property type="evidence" value="ECO:0007669"/>
    <property type="project" value="TreeGrafter"/>
</dbReference>
<dbReference type="InterPro" id="IPR050625">
    <property type="entry name" value="ParA/MinD_ATPase"/>
</dbReference>
<dbReference type="EMBL" id="CP045875">
    <property type="protein sequence ID" value="QGG48571.1"/>
    <property type="molecule type" value="Genomic_DNA"/>
</dbReference>
<dbReference type="InterPro" id="IPR027417">
    <property type="entry name" value="P-loop_NTPase"/>
</dbReference>
<dbReference type="InterPro" id="IPR025669">
    <property type="entry name" value="AAA_dom"/>
</dbReference>
<feature type="domain" description="Response regulatory" evidence="4">
    <location>
        <begin position="6"/>
        <end position="122"/>
    </location>
</feature>
<dbReference type="KEGG" id="hcv:FTV88_2478"/>
<dbReference type="AlphaFoldDB" id="A0A5Q2N2R5"/>
<dbReference type="OrthoDB" id="9794577at2"/>
<dbReference type="SUPFAM" id="SSF52540">
    <property type="entry name" value="P-loop containing nucleoside triphosphate hydrolases"/>
    <property type="match status" value="1"/>
</dbReference>
<evidence type="ECO:0000256" key="3">
    <source>
        <dbReference type="PROSITE-ProRule" id="PRU00169"/>
    </source>
</evidence>
<protein>
    <recommendedName>
        <fullName evidence="1">Stage 0 sporulation protein A homolog</fullName>
    </recommendedName>
</protein>
<dbReference type="GO" id="GO:0005829">
    <property type="term" value="C:cytosol"/>
    <property type="evidence" value="ECO:0007669"/>
    <property type="project" value="TreeGrafter"/>
</dbReference>
<comment type="function">
    <text evidence="2">May play the central regulatory role in sporulation. It may be an element of the effector pathway responsible for the activation of sporulation genes in response to nutritional stress. Spo0A may act in concert with spo0H (a sigma factor) to control the expression of some genes that are critical to the sporulation process.</text>
</comment>